<evidence type="ECO:0000313" key="2">
    <source>
        <dbReference type="EMBL" id="PSB16043.1"/>
    </source>
</evidence>
<protein>
    <submittedName>
        <fullName evidence="2">Uncharacterized protein</fullName>
    </submittedName>
</protein>
<reference evidence="2 3" key="2">
    <citation type="submission" date="2018-03" db="EMBL/GenBank/DDBJ databases">
        <title>The ancient ancestry and fast evolution of plastids.</title>
        <authorList>
            <person name="Moore K.R."/>
            <person name="Magnabosco C."/>
            <person name="Momper L."/>
            <person name="Gold D.A."/>
            <person name="Bosak T."/>
            <person name="Fournier G.P."/>
        </authorList>
    </citation>
    <scope>NUCLEOTIDE SEQUENCE [LARGE SCALE GENOMIC DNA]</scope>
    <source>
        <strain evidence="2 3">ULC007</strain>
    </source>
</reference>
<feature type="compositionally biased region" description="Basic and acidic residues" evidence="1">
    <location>
        <begin position="51"/>
        <end position="68"/>
    </location>
</feature>
<dbReference type="OrthoDB" id="580268at2"/>
<dbReference type="STRING" id="1920490.GCA_001895925_04580"/>
<dbReference type="Proteomes" id="UP000238634">
    <property type="component" value="Unassembled WGS sequence"/>
</dbReference>
<feature type="region of interest" description="Disordered" evidence="1">
    <location>
        <begin position="1"/>
        <end position="22"/>
    </location>
</feature>
<dbReference type="EMBL" id="PVWG01000048">
    <property type="protein sequence ID" value="PSB16043.1"/>
    <property type="molecule type" value="Genomic_DNA"/>
</dbReference>
<reference evidence="2 3" key="1">
    <citation type="submission" date="2018-02" db="EMBL/GenBank/DDBJ databases">
        <authorList>
            <person name="Cohen D.B."/>
            <person name="Kent A.D."/>
        </authorList>
    </citation>
    <scope>NUCLEOTIDE SEQUENCE [LARGE SCALE GENOMIC DNA]</scope>
    <source>
        <strain evidence="2 3">ULC007</strain>
    </source>
</reference>
<organism evidence="2 3">
    <name type="scientific">Phormidesmis priestleyi ULC007</name>
    <dbReference type="NCBI Taxonomy" id="1920490"/>
    <lineage>
        <taxon>Bacteria</taxon>
        <taxon>Bacillati</taxon>
        <taxon>Cyanobacteriota</taxon>
        <taxon>Cyanophyceae</taxon>
        <taxon>Leptolyngbyales</taxon>
        <taxon>Leptolyngbyaceae</taxon>
        <taxon>Phormidesmis</taxon>
    </lineage>
</organism>
<name>A0A2T1D6A5_9CYAN</name>
<evidence type="ECO:0000256" key="1">
    <source>
        <dbReference type="SAM" id="MobiDB-lite"/>
    </source>
</evidence>
<accession>A0A2T1D6A5</accession>
<dbReference type="RefSeq" id="WP_073071469.1">
    <property type="nucleotide sequence ID" value="NZ_MPPI01000011.1"/>
</dbReference>
<proteinExistence type="predicted"/>
<gene>
    <name evidence="2" type="ORF">C7B65_22725</name>
</gene>
<keyword evidence="3" id="KW-1185">Reference proteome</keyword>
<comment type="caution">
    <text evidence="2">The sequence shown here is derived from an EMBL/GenBank/DDBJ whole genome shotgun (WGS) entry which is preliminary data.</text>
</comment>
<dbReference type="AlphaFoldDB" id="A0A2T1D6A5"/>
<evidence type="ECO:0000313" key="3">
    <source>
        <dbReference type="Proteomes" id="UP000238634"/>
    </source>
</evidence>
<sequence>MGIFNFLFGGGDDSDSFAKDDTGEDARDYIAKNCKEGVDPRSNISDWGNFDEDHNQSSHDRSDGKAVNRDAGGVGYSTQEENETFYESTRYADIKIIGREDHK</sequence>
<feature type="region of interest" description="Disordered" evidence="1">
    <location>
        <begin position="36"/>
        <end position="81"/>
    </location>
</feature>